<name>A0A2P8FTY5_9BACT</name>
<dbReference type="EMBL" id="PYAS01000012">
    <property type="protein sequence ID" value="PSL25184.1"/>
    <property type="molecule type" value="Genomic_DNA"/>
</dbReference>
<dbReference type="SUPFAM" id="SSF54593">
    <property type="entry name" value="Glyoxalase/Bleomycin resistance protein/Dihydroxybiphenyl dioxygenase"/>
    <property type="match status" value="1"/>
</dbReference>
<dbReference type="Pfam" id="PF00903">
    <property type="entry name" value="Glyoxalase"/>
    <property type="match status" value="1"/>
</dbReference>
<accession>A0A2P8FTY5</accession>
<comment type="caution">
    <text evidence="2">The sequence shown here is derived from an EMBL/GenBank/DDBJ whole genome shotgun (WGS) entry which is preliminary data.</text>
</comment>
<dbReference type="OrthoDB" id="9795306at2"/>
<dbReference type="PANTHER" id="PTHR34109:SF1">
    <property type="entry name" value="VOC DOMAIN-CONTAINING PROTEIN"/>
    <property type="match status" value="1"/>
</dbReference>
<dbReference type="PANTHER" id="PTHR34109">
    <property type="entry name" value="BNAUNNG04460D PROTEIN-RELATED"/>
    <property type="match status" value="1"/>
</dbReference>
<dbReference type="RefSeq" id="WP_106597792.1">
    <property type="nucleotide sequence ID" value="NZ_PYAS01000012.1"/>
</dbReference>
<dbReference type="InterPro" id="IPR029068">
    <property type="entry name" value="Glyas_Bleomycin-R_OHBP_Dase"/>
</dbReference>
<proteinExistence type="predicted"/>
<evidence type="ECO:0000259" key="1">
    <source>
        <dbReference type="Pfam" id="PF00903"/>
    </source>
</evidence>
<evidence type="ECO:0000313" key="2">
    <source>
        <dbReference type="EMBL" id="PSL25184.1"/>
    </source>
</evidence>
<dbReference type="Proteomes" id="UP000241964">
    <property type="component" value="Unassembled WGS sequence"/>
</dbReference>
<gene>
    <name evidence="2" type="ORF">CLV60_112103</name>
</gene>
<reference evidence="2 3" key="1">
    <citation type="submission" date="2018-03" db="EMBL/GenBank/DDBJ databases">
        <title>Genomic Encyclopedia of Archaeal and Bacterial Type Strains, Phase II (KMG-II): from individual species to whole genera.</title>
        <authorList>
            <person name="Goeker M."/>
        </authorList>
    </citation>
    <scope>NUCLEOTIDE SEQUENCE [LARGE SCALE GENOMIC DNA]</scope>
    <source>
        <strain evidence="2 3">DSM 29057</strain>
    </source>
</reference>
<dbReference type="Gene3D" id="3.30.720.120">
    <property type="match status" value="1"/>
</dbReference>
<organism evidence="2 3">
    <name type="scientific">Dyadobacter jiangsuensis</name>
    <dbReference type="NCBI Taxonomy" id="1591085"/>
    <lineage>
        <taxon>Bacteria</taxon>
        <taxon>Pseudomonadati</taxon>
        <taxon>Bacteroidota</taxon>
        <taxon>Cytophagia</taxon>
        <taxon>Cytophagales</taxon>
        <taxon>Spirosomataceae</taxon>
        <taxon>Dyadobacter</taxon>
    </lineage>
</organism>
<dbReference type="Gene3D" id="3.30.720.110">
    <property type="match status" value="1"/>
</dbReference>
<protein>
    <submittedName>
        <fullName evidence="2">Putative glyoxalase superfamily protein PhnB</fullName>
    </submittedName>
</protein>
<dbReference type="InterPro" id="IPR004360">
    <property type="entry name" value="Glyas_Fos-R_dOase_dom"/>
</dbReference>
<dbReference type="AlphaFoldDB" id="A0A2P8FTY5"/>
<keyword evidence="3" id="KW-1185">Reference proteome</keyword>
<feature type="domain" description="Glyoxalase/fosfomycin resistance/dioxygenase" evidence="1">
    <location>
        <begin position="23"/>
        <end position="124"/>
    </location>
</feature>
<sequence>MSNLKIPNGHQAVIPYLMLDGAARFREFTSKVFDGTISTTHYQEDAPDMIKHSEVSISGSVIMFCDARPEWPAQPANLFVYVENADASYEKALQAGGTSIMPPADQEYGRSCGVSDPCGNTWWITSVL</sequence>
<evidence type="ECO:0000313" key="3">
    <source>
        <dbReference type="Proteomes" id="UP000241964"/>
    </source>
</evidence>